<dbReference type="Proteomes" id="UP001596337">
    <property type="component" value="Unassembled WGS sequence"/>
</dbReference>
<comment type="caution">
    <text evidence="1">The sequence shown here is derived from an EMBL/GenBank/DDBJ whole genome shotgun (WGS) entry which is preliminary data.</text>
</comment>
<gene>
    <name evidence="1" type="ORF">ACFQGD_12290</name>
</gene>
<dbReference type="EMBL" id="JBHSXX010000001">
    <property type="protein sequence ID" value="MFC6867928.1"/>
    <property type="molecule type" value="Genomic_DNA"/>
</dbReference>
<dbReference type="RefSeq" id="WP_345396175.1">
    <property type="nucleotide sequence ID" value="NZ_BAABLA010000025.1"/>
</dbReference>
<accession>A0ABW2BYH6</accession>
<organism evidence="1 2">
    <name type="scientific">Haloechinothrix salitolerans</name>
    <dbReference type="NCBI Taxonomy" id="926830"/>
    <lineage>
        <taxon>Bacteria</taxon>
        <taxon>Bacillati</taxon>
        <taxon>Actinomycetota</taxon>
        <taxon>Actinomycetes</taxon>
        <taxon>Pseudonocardiales</taxon>
        <taxon>Pseudonocardiaceae</taxon>
        <taxon>Haloechinothrix</taxon>
    </lineage>
</organism>
<proteinExistence type="predicted"/>
<name>A0ABW2BYH6_9PSEU</name>
<evidence type="ECO:0000313" key="1">
    <source>
        <dbReference type="EMBL" id="MFC6867928.1"/>
    </source>
</evidence>
<sequence>MDEHVLGPVPTLRLLTVAGSTSYTRKWWGQGRWRAMCREVIDDAAAADIPLPSPYDARGVTALLGDLERPNELSDAVLGWLIDMPAGGVHGPRGLRMHDAARPPVRTIDLPDTEFAEYEPAE</sequence>
<evidence type="ECO:0000313" key="2">
    <source>
        <dbReference type="Proteomes" id="UP001596337"/>
    </source>
</evidence>
<reference evidence="2" key="1">
    <citation type="journal article" date="2019" name="Int. J. Syst. Evol. Microbiol.">
        <title>The Global Catalogue of Microorganisms (GCM) 10K type strain sequencing project: providing services to taxonomists for standard genome sequencing and annotation.</title>
        <authorList>
            <consortium name="The Broad Institute Genomics Platform"/>
            <consortium name="The Broad Institute Genome Sequencing Center for Infectious Disease"/>
            <person name="Wu L."/>
            <person name="Ma J."/>
        </authorList>
    </citation>
    <scope>NUCLEOTIDE SEQUENCE [LARGE SCALE GENOMIC DNA]</scope>
    <source>
        <strain evidence="2">KCTC 32255</strain>
    </source>
</reference>
<protein>
    <submittedName>
        <fullName evidence="1">Uncharacterized protein</fullName>
    </submittedName>
</protein>
<keyword evidence="2" id="KW-1185">Reference proteome</keyword>